<dbReference type="Proteomes" id="UP001320706">
    <property type="component" value="Unassembled WGS sequence"/>
</dbReference>
<proteinExistence type="predicted"/>
<organism evidence="1 2">
    <name type="scientific">Zalaria obscura</name>
    <dbReference type="NCBI Taxonomy" id="2024903"/>
    <lineage>
        <taxon>Eukaryota</taxon>
        <taxon>Fungi</taxon>
        <taxon>Dikarya</taxon>
        <taxon>Ascomycota</taxon>
        <taxon>Pezizomycotina</taxon>
        <taxon>Dothideomycetes</taxon>
        <taxon>Dothideomycetidae</taxon>
        <taxon>Dothideales</taxon>
        <taxon>Zalariaceae</taxon>
        <taxon>Zalaria</taxon>
    </lineage>
</organism>
<comment type="caution">
    <text evidence="1">The sequence shown here is derived from an EMBL/GenBank/DDBJ whole genome shotgun (WGS) entry which is preliminary data.</text>
</comment>
<dbReference type="EMBL" id="JAMKPW020000043">
    <property type="protein sequence ID" value="KAK8194258.1"/>
    <property type="molecule type" value="Genomic_DNA"/>
</dbReference>
<keyword evidence="2" id="KW-1185">Reference proteome</keyword>
<accession>A0ACC3S7E7</accession>
<protein>
    <submittedName>
        <fullName evidence="1">Uncharacterized protein</fullName>
    </submittedName>
</protein>
<reference evidence="1" key="1">
    <citation type="submission" date="2024-02" db="EMBL/GenBank/DDBJ databases">
        <title>Metagenome Assembled Genome of Zalaria obscura JY119.</title>
        <authorList>
            <person name="Vighnesh L."/>
            <person name="Jagadeeshwari U."/>
            <person name="Venkata Ramana C."/>
            <person name="Sasikala C."/>
        </authorList>
    </citation>
    <scope>NUCLEOTIDE SEQUENCE</scope>
    <source>
        <strain evidence="1">JY119</strain>
    </source>
</reference>
<evidence type="ECO:0000313" key="1">
    <source>
        <dbReference type="EMBL" id="KAK8194258.1"/>
    </source>
</evidence>
<sequence length="304" mass="34904">MGVKRKASALPTTESPVPKKGKGKAKITAVDTEESAYASSLGSQADTNEDIKSKGKEKVRVKAKNCVKVGEQQLREPTKEYDTEWRTFASLFDVENDTTLKNTKLMIRLGEVVRGLPPALNRLRGIQLPGFLQELADYTRKDELSLDDHLEIANKFETLVALRLKVPRQRKLRARVEPAAIEEFTKEWIAGKHTEGEDIPLELRKKLARFIVSRLQTSKRDIWDEEKRTRIFNLAEEQADSYGKDLDTADDGAPWFIMRKQRHQCIFIIRFASVIFLFSFSARPERQSFLYRLTDRPQHAGWVV</sequence>
<name>A0ACC3S7E7_9PEZI</name>
<gene>
    <name evidence="1" type="ORF">M8818_007446</name>
</gene>
<evidence type="ECO:0000313" key="2">
    <source>
        <dbReference type="Proteomes" id="UP001320706"/>
    </source>
</evidence>